<evidence type="ECO:0000313" key="1">
    <source>
        <dbReference type="EMBL" id="ELZ39963.1"/>
    </source>
</evidence>
<reference evidence="1 2" key="1">
    <citation type="journal article" date="2014" name="PLoS Genet.">
        <title>Phylogenetically driven sequencing of extremely halophilic archaea reveals strategies for static and dynamic osmo-response.</title>
        <authorList>
            <person name="Becker E.A."/>
            <person name="Seitzer P.M."/>
            <person name="Tritt A."/>
            <person name="Larsen D."/>
            <person name="Krusor M."/>
            <person name="Yao A.I."/>
            <person name="Wu D."/>
            <person name="Madern D."/>
            <person name="Eisen J.A."/>
            <person name="Darling A.E."/>
            <person name="Facciotti M.T."/>
        </authorList>
    </citation>
    <scope>NUCLEOTIDE SEQUENCE [LARGE SCALE GENOMIC DNA]</scope>
    <source>
        <strain evidence="1 2">DSM 14210</strain>
    </source>
</reference>
<comment type="caution">
    <text evidence="1">The sequence shown here is derived from an EMBL/GenBank/DDBJ whole genome shotgun (WGS) entry which is preliminary data.</text>
</comment>
<dbReference type="Proteomes" id="UP000011523">
    <property type="component" value="Unassembled WGS sequence"/>
</dbReference>
<protein>
    <submittedName>
        <fullName evidence="1">Uncharacterized protein</fullName>
    </submittedName>
</protein>
<proteinExistence type="predicted"/>
<dbReference type="EMBL" id="AOJD01000022">
    <property type="protein sequence ID" value="ELZ39963.1"/>
    <property type="molecule type" value="Genomic_DNA"/>
</dbReference>
<keyword evidence="2" id="KW-1185">Reference proteome</keyword>
<name>M0DYT5_9EURY</name>
<sequence>MLFNSDTPIALCLNIYSVFLGRKFYYRSSEWLVKFYLNGIYDFFTCVKKQNLQIRICIGTKHNDAVVLN</sequence>
<dbReference type="AlphaFoldDB" id="M0DYT5"/>
<evidence type="ECO:0000313" key="2">
    <source>
        <dbReference type="Proteomes" id="UP000011523"/>
    </source>
</evidence>
<accession>M0DYT5</accession>
<gene>
    <name evidence="1" type="ORF">C472_02414</name>
</gene>
<organism evidence="1 2">
    <name type="scientific">Halorubrum tebenquichense DSM 14210</name>
    <dbReference type="NCBI Taxonomy" id="1227485"/>
    <lineage>
        <taxon>Archaea</taxon>
        <taxon>Methanobacteriati</taxon>
        <taxon>Methanobacteriota</taxon>
        <taxon>Stenosarchaea group</taxon>
        <taxon>Halobacteria</taxon>
        <taxon>Halobacteriales</taxon>
        <taxon>Haloferacaceae</taxon>
        <taxon>Halorubrum</taxon>
    </lineage>
</organism>